<evidence type="ECO:0000256" key="1">
    <source>
        <dbReference type="SAM" id="Phobius"/>
    </source>
</evidence>
<keyword evidence="1" id="KW-0812">Transmembrane</keyword>
<sequence length="39" mass="4524">MKIDLGPYIIKTVFDLSVFFLVNPSFIFLHLAYPFQVCS</sequence>
<protein>
    <submittedName>
        <fullName evidence="2">Uncharacterized protein</fullName>
    </submittedName>
</protein>
<reference evidence="2 3" key="1">
    <citation type="journal article" date="2008" name="Biol. Direct">
        <title>Complete genome sequence of the extremely acidophilic methanotroph isolate V4, Methylacidiphilum infernorum, a representative of the bacterial phylum Verrucomicrobia.</title>
        <authorList>
            <person name="Hou S."/>
            <person name="Makarova K.S."/>
            <person name="Saw J.H."/>
            <person name="Senin P."/>
            <person name="Ly B.V."/>
            <person name="Zhou Z."/>
            <person name="Ren Y."/>
            <person name="Wang J."/>
            <person name="Galperin M.Y."/>
            <person name="Omelchenko M.V."/>
            <person name="Wolf Y.I."/>
            <person name="Yutin N."/>
            <person name="Koonin E.V."/>
            <person name="Stott M.B."/>
            <person name="Mountain B.W."/>
            <person name="Crowe M.A."/>
            <person name="Smirnova A.V."/>
            <person name="Dunfield P.F."/>
            <person name="Feng L."/>
            <person name="Wang L."/>
            <person name="Alam M."/>
        </authorList>
    </citation>
    <scope>NUCLEOTIDE SEQUENCE [LARGE SCALE GENOMIC DNA]</scope>
    <source>
        <strain evidence="3">Isolate V4</strain>
    </source>
</reference>
<dbReference type="Proteomes" id="UP000009149">
    <property type="component" value="Chromosome"/>
</dbReference>
<keyword evidence="1" id="KW-1133">Transmembrane helix</keyword>
<dbReference type="HOGENOM" id="CLU_3312573_0_0_0"/>
<accession>B3DV40</accession>
<gene>
    <name evidence="2" type="ordered locus">Minf_1138</name>
</gene>
<keyword evidence="1" id="KW-0472">Membrane</keyword>
<evidence type="ECO:0000313" key="3">
    <source>
        <dbReference type="Proteomes" id="UP000009149"/>
    </source>
</evidence>
<dbReference type="STRING" id="481448.Minf_1138"/>
<dbReference type="EMBL" id="CP000975">
    <property type="protein sequence ID" value="ACD83193.1"/>
    <property type="molecule type" value="Genomic_DNA"/>
</dbReference>
<dbReference type="AlphaFoldDB" id="B3DV40"/>
<organism evidence="2 3">
    <name type="scientific">Methylacidiphilum infernorum (isolate V4)</name>
    <name type="common">Methylokorus infernorum (strain V4)</name>
    <dbReference type="NCBI Taxonomy" id="481448"/>
    <lineage>
        <taxon>Bacteria</taxon>
        <taxon>Pseudomonadati</taxon>
        <taxon>Verrucomicrobiota</taxon>
        <taxon>Methylacidiphilae</taxon>
        <taxon>Methylacidiphilales</taxon>
        <taxon>Methylacidiphilaceae</taxon>
        <taxon>Methylacidiphilum (ex Ratnadevi et al. 2023)</taxon>
    </lineage>
</organism>
<name>B3DV40_METI4</name>
<dbReference type="KEGG" id="min:Minf_1138"/>
<evidence type="ECO:0000313" key="2">
    <source>
        <dbReference type="EMBL" id="ACD83193.1"/>
    </source>
</evidence>
<feature type="transmembrane region" description="Helical" evidence="1">
    <location>
        <begin position="12"/>
        <end position="33"/>
    </location>
</feature>
<proteinExistence type="predicted"/>